<comment type="caution">
    <text evidence="7">The sequence shown here is derived from an EMBL/GenBank/DDBJ whole genome shotgun (WGS) entry which is preliminary data.</text>
</comment>
<evidence type="ECO:0000256" key="6">
    <source>
        <dbReference type="SAM" id="Phobius"/>
    </source>
</evidence>
<evidence type="ECO:0000256" key="2">
    <source>
        <dbReference type="ARBA" id="ARBA00009172"/>
    </source>
</evidence>
<dbReference type="Proteomes" id="UP001432027">
    <property type="component" value="Unassembled WGS sequence"/>
</dbReference>
<organism evidence="7 8">
    <name type="scientific">Pristionchus entomophagus</name>
    <dbReference type="NCBI Taxonomy" id="358040"/>
    <lineage>
        <taxon>Eukaryota</taxon>
        <taxon>Metazoa</taxon>
        <taxon>Ecdysozoa</taxon>
        <taxon>Nematoda</taxon>
        <taxon>Chromadorea</taxon>
        <taxon>Rhabditida</taxon>
        <taxon>Rhabditina</taxon>
        <taxon>Diplogasteromorpha</taxon>
        <taxon>Diplogasteroidea</taxon>
        <taxon>Neodiplogasteridae</taxon>
        <taxon>Pristionchus</taxon>
    </lineage>
</organism>
<dbReference type="EMBL" id="BTSX01000004">
    <property type="protein sequence ID" value="GMS94050.1"/>
    <property type="molecule type" value="Genomic_DNA"/>
</dbReference>
<sequence length="112" mass="12483">MLLMLLSTPTWATTTPTDEETLFFEPNPYIPLVIAVLFGIGDNCVNTSRTVICALILPEKRAQVFSISKFYQSLFQALIMFLSPLISVQVYSAVMTSFGFAALFLYKSAIEN</sequence>
<evidence type="ECO:0000313" key="7">
    <source>
        <dbReference type="EMBL" id="GMS94050.1"/>
    </source>
</evidence>
<name>A0AAV5TIB2_9BILA</name>
<keyword evidence="3 6" id="KW-0812">Transmembrane</keyword>
<feature type="transmembrane region" description="Helical" evidence="6">
    <location>
        <begin position="78"/>
        <end position="106"/>
    </location>
</feature>
<dbReference type="PANTHER" id="PTHR23294">
    <property type="entry name" value="ET TRANSLATION PRODUCT-RELATED"/>
    <property type="match status" value="1"/>
</dbReference>
<keyword evidence="8" id="KW-1185">Reference proteome</keyword>
<keyword evidence="5 6" id="KW-0472">Membrane</keyword>
<keyword evidence="4 6" id="KW-1133">Transmembrane helix</keyword>
<protein>
    <recommendedName>
        <fullName evidence="9">Sugar phosphate transporter domain-containing protein</fullName>
    </recommendedName>
</protein>
<accession>A0AAV5TIB2</accession>
<dbReference type="Pfam" id="PF05978">
    <property type="entry name" value="UNC-93"/>
    <property type="match status" value="1"/>
</dbReference>
<proteinExistence type="inferred from homology"/>
<dbReference type="InterPro" id="IPR010291">
    <property type="entry name" value="Ion_channel_UNC-93"/>
</dbReference>
<evidence type="ECO:0000313" key="8">
    <source>
        <dbReference type="Proteomes" id="UP001432027"/>
    </source>
</evidence>
<dbReference type="AlphaFoldDB" id="A0AAV5TIB2"/>
<dbReference type="InterPro" id="IPR051617">
    <property type="entry name" value="UNC-93-like_regulator"/>
</dbReference>
<evidence type="ECO:0008006" key="9">
    <source>
        <dbReference type="Google" id="ProtNLM"/>
    </source>
</evidence>
<evidence type="ECO:0000256" key="3">
    <source>
        <dbReference type="ARBA" id="ARBA00022692"/>
    </source>
</evidence>
<gene>
    <name evidence="7" type="ORF">PENTCL1PPCAC_16226</name>
</gene>
<evidence type="ECO:0000256" key="1">
    <source>
        <dbReference type="ARBA" id="ARBA00004141"/>
    </source>
</evidence>
<reference evidence="7" key="1">
    <citation type="submission" date="2023-10" db="EMBL/GenBank/DDBJ databases">
        <title>Genome assembly of Pristionchus species.</title>
        <authorList>
            <person name="Yoshida K."/>
            <person name="Sommer R.J."/>
        </authorList>
    </citation>
    <scope>NUCLEOTIDE SEQUENCE</scope>
    <source>
        <strain evidence="7">RS0144</strain>
    </source>
</reference>
<dbReference type="GO" id="GO:0016020">
    <property type="term" value="C:membrane"/>
    <property type="evidence" value="ECO:0007669"/>
    <property type="project" value="UniProtKB-SubCell"/>
</dbReference>
<dbReference type="SUPFAM" id="SSF103473">
    <property type="entry name" value="MFS general substrate transporter"/>
    <property type="match status" value="1"/>
</dbReference>
<feature type="non-terminal residue" evidence="7">
    <location>
        <position position="112"/>
    </location>
</feature>
<dbReference type="InterPro" id="IPR036259">
    <property type="entry name" value="MFS_trans_sf"/>
</dbReference>
<comment type="similarity">
    <text evidence="2">Belongs to the unc-93 family.</text>
</comment>
<evidence type="ECO:0000256" key="4">
    <source>
        <dbReference type="ARBA" id="ARBA00022989"/>
    </source>
</evidence>
<evidence type="ECO:0000256" key="5">
    <source>
        <dbReference type="ARBA" id="ARBA00023136"/>
    </source>
</evidence>
<dbReference type="PANTHER" id="PTHR23294:SF18">
    <property type="entry name" value="UNC93-LIKE PROTEIN MFSD11"/>
    <property type="match status" value="1"/>
</dbReference>
<comment type="subcellular location">
    <subcellularLocation>
        <location evidence="1">Membrane</location>
        <topology evidence="1">Multi-pass membrane protein</topology>
    </subcellularLocation>
</comment>